<sequence length="91" mass="10794">MSFTSVLRSAARTFSSHKKPIKSRYKMLDSTYMLHSYEDLEELYRGATTTSDYVHIINHMDRHNVLDYGRYGSLASQMINDNGEFRKRWHE</sequence>
<keyword evidence="3" id="KW-1185">Reference proteome</keyword>
<dbReference type="EMBL" id="JAWJBA010000001">
    <property type="protein sequence ID" value="MDV2683849.1"/>
    <property type="molecule type" value="Genomic_DNA"/>
</dbReference>
<protein>
    <submittedName>
        <fullName evidence="1">Uncharacterized protein</fullName>
    </submittedName>
</protein>
<dbReference type="EMBL" id="JAWJBA010000001">
    <property type="protein sequence ID" value="MDV2683783.1"/>
    <property type="molecule type" value="Genomic_DNA"/>
</dbReference>
<evidence type="ECO:0000313" key="2">
    <source>
        <dbReference type="EMBL" id="MDV2683849.1"/>
    </source>
</evidence>
<evidence type="ECO:0000313" key="3">
    <source>
        <dbReference type="Proteomes" id="UP001287282"/>
    </source>
</evidence>
<reference evidence="1 3" key="1">
    <citation type="submission" date="2023-10" db="EMBL/GenBank/DDBJ databases">
        <title>Screening of Alkalihalobacillus lindianensis BZ-TG-R113 and Its Alleviation of Salt Stress on Rapeseed Growth.</title>
        <authorList>
            <person name="Zhao B."/>
            <person name="Guo T."/>
        </authorList>
    </citation>
    <scope>NUCLEOTIDE SEQUENCE [LARGE SCALE GENOMIC DNA]</scope>
    <source>
        <strain evidence="1 3">BZ-TG-R113</strain>
    </source>
</reference>
<comment type="caution">
    <text evidence="1">The sequence shown here is derived from an EMBL/GenBank/DDBJ whole genome shotgun (WGS) entry which is preliminary data.</text>
</comment>
<accession>A0ABU3X7A4</accession>
<gene>
    <name evidence="1" type="ORF">RYX56_05260</name>
    <name evidence="2" type="ORF">RYX56_05600</name>
</gene>
<proteinExistence type="predicted"/>
<dbReference type="Proteomes" id="UP001287282">
    <property type="component" value="Unassembled WGS sequence"/>
</dbReference>
<organism evidence="1 3">
    <name type="scientific">Alkalihalophilus lindianensis</name>
    <dbReference type="NCBI Taxonomy" id="1630542"/>
    <lineage>
        <taxon>Bacteria</taxon>
        <taxon>Bacillati</taxon>
        <taxon>Bacillota</taxon>
        <taxon>Bacilli</taxon>
        <taxon>Bacillales</taxon>
        <taxon>Bacillaceae</taxon>
        <taxon>Alkalihalophilus</taxon>
    </lineage>
</organism>
<evidence type="ECO:0000313" key="1">
    <source>
        <dbReference type="EMBL" id="MDV2683783.1"/>
    </source>
</evidence>
<name>A0ABU3X7A4_9BACI</name>
<dbReference type="RefSeq" id="WP_317121078.1">
    <property type="nucleotide sequence ID" value="NZ_JAWJBA010000001.1"/>
</dbReference>